<feature type="active site" evidence="7">
    <location>
        <position position="274"/>
    </location>
</feature>
<comment type="similarity">
    <text evidence="1 9">Belongs to the peptidase A1 family.</text>
</comment>
<dbReference type="Gene3D" id="2.40.70.10">
    <property type="entry name" value="Acid Proteases"/>
    <property type="match status" value="2"/>
</dbReference>
<proteinExistence type="inferred from homology"/>
<dbReference type="InterPro" id="IPR001969">
    <property type="entry name" value="Aspartic_peptidase_AS"/>
</dbReference>
<dbReference type="OrthoDB" id="771136at2759"/>
<evidence type="ECO:0000256" key="4">
    <source>
        <dbReference type="ARBA" id="ARBA00022750"/>
    </source>
</evidence>
<dbReference type="EMBL" id="NAJQ01000163">
    <property type="protein sequence ID" value="TKA76413.1"/>
    <property type="molecule type" value="Genomic_DNA"/>
</dbReference>
<dbReference type="GO" id="GO:0009277">
    <property type="term" value="C:fungal-type cell wall"/>
    <property type="evidence" value="ECO:0007669"/>
    <property type="project" value="TreeGrafter"/>
</dbReference>
<name>A0A4U0XLZ5_9PEZI</name>
<dbReference type="PANTHER" id="PTHR47965:SF12">
    <property type="entry name" value="ASPARTIC PROTEINASE 3-RELATED"/>
    <property type="match status" value="1"/>
</dbReference>
<evidence type="ECO:0000313" key="13">
    <source>
        <dbReference type="Proteomes" id="UP000309340"/>
    </source>
</evidence>
<feature type="disulfide bond" evidence="8">
    <location>
        <begin position="310"/>
        <end position="353"/>
    </location>
</feature>
<evidence type="ECO:0000256" key="10">
    <source>
        <dbReference type="SAM" id="SignalP"/>
    </source>
</evidence>
<dbReference type="AlphaFoldDB" id="A0A4U0XLZ5"/>
<dbReference type="PROSITE" id="PS00141">
    <property type="entry name" value="ASP_PROTEASE"/>
    <property type="match status" value="1"/>
</dbReference>
<evidence type="ECO:0000256" key="6">
    <source>
        <dbReference type="ARBA" id="ARBA00023145"/>
    </source>
</evidence>
<feature type="chain" id="PRO_5020277358" description="Peptidase A1 domain-containing protein" evidence="10">
    <location>
        <begin position="16"/>
        <end position="419"/>
    </location>
</feature>
<evidence type="ECO:0000256" key="3">
    <source>
        <dbReference type="ARBA" id="ARBA00022729"/>
    </source>
</evidence>
<feature type="active site" evidence="7">
    <location>
        <position position="58"/>
    </location>
</feature>
<dbReference type="InterPro" id="IPR021109">
    <property type="entry name" value="Peptidase_aspartic_dom_sf"/>
</dbReference>
<comment type="caution">
    <text evidence="12">The sequence shown here is derived from an EMBL/GenBank/DDBJ whole genome shotgun (WGS) entry which is preliminary data.</text>
</comment>
<organism evidence="12 13">
    <name type="scientific">Friedmanniomyces simplex</name>
    <dbReference type="NCBI Taxonomy" id="329884"/>
    <lineage>
        <taxon>Eukaryota</taxon>
        <taxon>Fungi</taxon>
        <taxon>Dikarya</taxon>
        <taxon>Ascomycota</taxon>
        <taxon>Pezizomycotina</taxon>
        <taxon>Dothideomycetes</taxon>
        <taxon>Dothideomycetidae</taxon>
        <taxon>Mycosphaerellales</taxon>
        <taxon>Teratosphaeriaceae</taxon>
        <taxon>Friedmanniomyces</taxon>
    </lineage>
</organism>
<dbReference type="SUPFAM" id="SSF50630">
    <property type="entry name" value="Acid proteases"/>
    <property type="match status" value="1"/>
</dbReference>
<feature type="signal peptide" evidence="10">
    <location>
        <begin position="1"/>
        <end position="15"/>
    </location>
</feature>
<dbReference type="Proteomes" id="UP000309340">
    <property type="component" value="Unassembled WGS sequence"/>
</dbReference>
<evidence type="ECO:0000256" key="2">
    <source>
        <dbReference type="ARBA" id="ARBA00022670"/>
    </source>
</evidence>
<dbReference type="GO" id="GO:0006508">
    <property type="term" value="P:proteolysis"/>
    <property type="evidence" value="ECO:0007669"/>
    <property type="project" value="UniProtKB-KW"/>
</dbReference>
<dbReference type="GO" id="GO:0005576">
    <property type="term" value="C:extracellular region"/>
    <property type="evidence" value="ECO:0007669"/>
    <property type="project" value="TreeGrafter"/>
</dbReference>
<evidence type="ECO:0000256" key="5">
    <source>
        <dbReference type="ARBA" id="ARBA00022801"/>
    </source>
</evidence>
<dbReference type="InterPro" id="IPR001461">
    <property type="entry name" value="Aspartic_peptidase_A1"/>
</dbReference>
<keyword evidence="5 9" id="KW-0378">Hydrolase</keyword>
<sequence>MRVLLLFFLAAMALALPSPQHRIAPKVVYVPIGHPSKHFYTVNVTMGTPPQSASLFLDTGSPLTWTNDKDALCLPGSSPSGCANSHAFFDPAQSDSYTLLNQSGFQALYGDGAQVQGDYFTDSFRIGSLPSNLGHKPFVVENLTIGLTKKESYYPKGYGMIGLSLKYPANYSGKVEVVPGDTQILDVMKQQGIRTRSFSLSLGHNDASSGSLVFGGYDPAKYEGPLTVLPMEQNPLWGTYTGYNVNVSSVAFTDSRGTTKKITSDTFNSVALLDSGSELTDLSENIFKAVLKATGAHELEEGANTFHKVCDKIPVGSMDFEFGGLGESSRISVKLSELFAPDEDLEADGSRLCRLMATDDADDGTLGLNQSFLRSAYVVHHLDEKVMGIAQAKNVDQGVGSLENVVEIKPGDSMWRRKE</sequence>
<dbReference type="GO" id="GO:0031505">
    <property type="term" value="P:fungal-type cell wall organization"/>
    <property type="evidence" value="ECO:0007669"/>
    <property type="project" value="TreeGrafter"/>
</dbReference>
<reference evidence="12 13" key="1">
    <citation type="submission" date="2017-03" db="EMBL/GenBank/DDBJ databases">
        <title>Genomes of endolithic fungi from Antarctica.</title>
        <authorList>
            <person name="Coleine C."/>
            <person name="Masonjones S."/>
            <person name="Stajich J.E."/>
        </authorList>
    </citation>
    <scope>NUCLEOTIDE SEQUENCE [LARGE SCALE GENOMIC DNA]</scope>
    <source>
        <strain evidence="12 13">CCFEE 5184</strain>
    </source>
</reference>
<evidence type="ECO:0000256" key="7">
    <source>
        <dbReference type="PIRSR" id="PIRSR601461-1"/>
    </source>
</evidence>
<evidence type="ECO:0000256" key="8">
    <source>
        <dbReference type="PIRSR" id="PIRSR601461-2"/>
    </source>
</evidence>
<keyword evidence="13" id="KW-1185">Reference proteome</keyword>
<keyword evidence="8" id="KW-1015">Disulfide bond</keyword>
<accession>A0A4U0XLZ5</accession>
<gene>
    <name evidence="12" type="ORF">B0A55_05189</name>
</gene>
<dbReference type="PANTHER" id="PTHR47965">
    <property type="entry name" value="ASPARTYL PROTEASE-RELATED"/>
    <property type="match status" value="1"/>
</dbReference>
<protein>
    <recommendedName>
        <fullName evidence="11">Peptidase A1 domain-containing protein</fullName>
    </recommendedName>
</protein>
<evidence type="ECO:0000259" key="11">
    <source>
        <dbReference type="PROSITE" id="PS51767"/>
    </source>
</evidence>
<dbReference type="STRING" id="329884.A0A4U0XLZ5"/>
<dbReference type="InterPro" id="IPR033121">
    <property type="entry name" value="PEPTIDASE_A1"/>
</dbReference>
<keyword evidence="6" id="KW-0865">Zymogen</keyword>
<feature type="domain" description="Peptidase A1" evidence="11">
    <location>
        <begin position="40"/>
        <end position="390"/>
    </location>
</feature>
<keyword evidence="4 9" id="KW-0064">Aspartyl protease</keyword>
<dbReference type="PRINTS" id="PR00792">
    <property type="entry name" value="PEPSIN"/>
</dbReference>
<evidence type="ECO:0000256" key="1">
    <source>
        <dbReference type="ARBA" id="ARBA00007447"/>
    </source>
</evidence>
<dbReference type="GO" id="GO:0004190">
    <property type="term" value="F:aspartic-type endopeptidase activity"/>
    <property type="evidence" value="ECO:0007669"/>
    <property type="project" value="UniProtKB-KW"/>
</dbReference>
<keyword evidence="2 9" id="KW-0645">Protease</keyword>
<evidence type="ECO:0000313" key="12">
    <source>
        <dbReference type="EMBL" id="TKA76413.1"/>
    </source>
</evidence>
<keyword evidence="3 10" id="KW-0732">Signal</keyword>
<dbReference type="Pfam" id="PF00026">
    <property type="entry name" value="Asp"/>
    <property type="match status" value="1"/>
</dbReference>
<dbReference type="PROSITE" id="PS51767">
    <property type="entry name" value="PEPTIDASE_A1"/>
    <property type="match status" value="1"/>
</dbReference>
<evidence type="ECO:0000256" key="9">
    <source>
        <dbReference type="RuleBase" id="RU000454"/>
    </source>
</evidence>